<dbReference type="EMBL" id="LN649231">
    <property type="protein sequence ID" value="CEI69233.1"/>
    <property type="molecule type" value="Genomic_DNA"/>
</dbReference>
<sequence>MLDEEIFTVQDVPLKGKGLVAATRIPKEVFILTESPLTEVPRDGPSHEALHQIIIEVGITETNGLCPGPDAKNGAVFRTTSRLNHSCKPMHRLKIIITYLGEPLLAYEQRQKKLKDAFNFDCYCRLCYLSSAENRGQDIGASMRPVAYNTRIRGREIDDSKPGVGRTVVMLYAAQHIPMDRAMGVIHGDPGQLRILPTYFKDLLHLNDKVQEYSVVHNQTRKCHGCEKELAFLKKCSRCGFFWYCNQDCQARRWNMYEHRHDCGLLRNGNVKGLFLVKWNELKTGVSFQLSV</sequence>
<dbReference type="PANTHER" id="PTHR47332:SF4">
    <property type="entry name" value="SET DOMAIN-CONTAINING PROTEIN 5"/>
    <property type="match status" value="1"/>
</dbReference>
<keyword evidence="2 4" id="KW-0863">Zinc-finger</keyword>
<evidence type="ECO:0000259" key="5">
    <source>
        <dbReference type="PROSITE" id="PS50865"/>
    </source>
</evidence>
<dbReference type="InterPro" id="IPR002893">
    <property type="entry name" value="Znf_MYND"/>
</dbReference>
<keyword evidence="7" id="KW-1185">Reference proteome</keyword>
<dbReference type="SUPFAM" id="SSF82199">
    <property type="entry name" value="SET domain"/>
    <property type="match status" value="1"/>
</dbReference>
<dbReference type="Proteomes" id="UP000245910">
    <property type="component" value="Chromosome III"/>
</dbReference>
<evidence type="ECO:0000256" key="3">
    <source>
        <dbReference type="ARBA" id="ARBA00022833"/>
    </source>
</evidence>
<feature type="domain" description="MYND-type" evidence="5">
    <location>
        <begin position="223"/>
        <end position="263"/>
    </location>
</feature>
<dbReference type="GO" id="GO:0008270">
    <property type="term" value="F:zinc ion binding"/>
    <property type="evidence" value="ECO:0007669"/>
    <property type="project" value="UniProtKB-KW"/>
</dbReference>
<dbReference type="STRING" id="56646.A0A2L2TLX6"/>
<evidence type="ECO:0000313" key="7">
    <source>
        <dbReference type="Proteomes" id="UP000245910"/>
    </source>
</evidence>
<dbReference type="CDD" id="cd20071">
    <property type="entry name" value="SET_SMYD"/>
    <property type="match status" value="1"/>
</dbReference>
<dbReference type="PROSITE" id="PS01360">
    <property type="entry name" value="ZF_MYND_1"/>
    <property type="match status" value="1"/>
</dbReference>
<dbReference type="Gene3D" id="2.170.270.10">
    <property type="entry name" value="SET domain"/>
    <property type="match status" value="1"/>
</dbReference>
<keyword evidence="1" id="KW-0479">Metal-binding</keyword>
<accession>A0A2L2TLX6</accession>
<dbReference type="InterPro" id="IPR053185">
    <property type="entry name" value="SET_domain_protein"/>
</dbReference>
<dbReference type="Gene3D" id="6.10.140.2220">
    <property type="match status" value="1"/>
</dbReference>
<evidence type="ECO:0000256" key="1">
    <source>
        <dbReference type="ARBA" id="ARBA00022723"/>
    </source>
</evidence>
<reference evidence="7" key="1">
    <citation type="submission" date="2014-10" db="EMBL/GenBank/DDBJ databases">
        <authorList>
            <person name="King R."/>
        </authorList>
    </citation>
    <scope>NUCLEOTIDE SEQUENCE [LARGE SCALE GENOMIC DNA]</scope>
    <source>
        <strain evidence="7">A3/5</strain>
    </source>
</reference>
<evidence type="ECO:0000313" key="6">
    <source>
        <dbReference type="EMBL" id="CEI69233.1"/>
    </source>
</evidence>
<proteinExistence type="predicted"/>
<dbReference type="AlphaFoldDB" id="A0A2L2TLX6"/>
<dbReference type="Pfam" id="PF01753">
    <property type="entry name" value="zf-MYND"/>
    <property type="match status" value="1"/>
</dbReference>
<protein>
    <recommendedName>
        <fullName evidence="5">MYND-type domain-containing protein</fullName>
    </recommendedName>
</protein>
<dbReference type="PANTHER" id="PTHR47332">
    <property type="entry name" value="SET DOMAIN-CONTAINING PROTEIN 5"/>
    <property type="match status" value="1"/>
</dbReference>
<evidence type="ECO:0000256" key="4">
    <source>
        <dbReference type="PROSITE-ProRule" id="PRU00134"/>
    </source>
</evidence>
<dbReference type="InterPro" id="IPR046341">
    <property type="entry name" value="SET_dom_sf"/>
</dbReference>
<evidence type="ECO:0000256" key="2">
    <source>
        <dbReference type="ARBA" id="ARBA00022771"/>
    </source>
</evidence>
<dbReference type="PROSITE" id="PS50865">
    <property type="entry name" value="ZF_MYND_2"/>
    <property type="match status" value="1"/>
</dbReference>
<dbReference type="SUPFAM" id="SSF144232">
    <property type="entry name" value="HIT/MYND zinc finger-like"/>
    <property type="match status" value="1"/>
</dbReference>
<keyword evidence="3" id="KW-0862">Zinc</keyword>
<organism evidence="6 7">
    <name type="scientific">Fusarium venenatum</name>
    <dbReference type="NCBI Taxonomy" id="56646"/>
    <lineage>
        <taxon>Eukaryota</taxon>
        <taxon>Fungi</taxon>
        <taxon>Dikarya</taxon>
        <taxon>Ascomycota</taxon>
        <taxon>Pezizomycotina</taxon>
        <taxon>Sordariomycetes</taxon>
        <taxon>Hypocreomycetidae</taxon>
        <taxon>Hypocreales</taxon>
        <taxon>Nectriaceae</taxon>
        <taxon>Fusarium</taxon>
    </lineage>
</organism>
<name>A0A2L2TLX6_9HYPO</name>